<protein>
    <submittedName>
        <fullName evidence="2">Uncharacterized protein</fullName>
    </submittedName>
</protein>
<accession>A0A4Q2UZ83</accession>
<evidence type="ECO:0000256" key="1">
    <source>
        <dbReference type="SAM" id="SignalP"/>
    </source>
</evidence>
<comment type="caution">
    <text evidence="2">The sequence shown here is derived from an EMBL/GenBank/DDBJ whole genome shotgun (WGS) entry which is preliminary data.</text>
</comment>
<evidence type="ECO:0000313" key="3">
    <source>
        <dbReference type="Proteomes" id="UP000290540"/>
    </source>
</evidence>
<feature type="signal peptide" evidence="1">
    <location>
        <begin position="1"/>
        <end position="19"/>
    </location>
</feature>
<evidence type="ECO:0000313" key="2">
    <source>
        <dbReference type="EMBL" id="RYC79050.1"/>
    </source>
</evidence>
<organism evidence="2 3">
    <name type="scientific">Fusarium oxysporum f. sp. narcissi</name>
    <dbReference type="NCBI Taxonomy" id="451672"/>
    <lineage>
        <taxon>Eukaryota</taxon>
        <taxon>Fungi</taxon>
        <taxon>Dikarya</taxon>
        <taxon>Ascomycota</taxon>
        <taxon>Pezizomycotina</taxon>
        <taxon>Sordariomycetes</taxon>
        <taxon>Hypocreomycetidae</taxon>
        <taxon>Hypocreales</taxon>
        <taxon>Nectriaceae</taxon>
        <taxon>Fusarium</taxon>
        <taxon>Fusarium oxysporum species complex</taxon>
    </lineage>
</organism>
<sequence length="134" mass="14580">MRFSTAFALLAAATGSVDAWSVWFSEDGLCSLQPGKSKRALSSDHQGDCYTFGADMPGVSCTETTISNKGNPAFGPCGNPPWRPHSLEIVSGRGCTMFMHPNCEGPRWDTGKPFGCLWRESNGDSTIRSFRCYD</sequence>
<dbReference type="AlphaFoldDB" id="A0A4Q2UZ83"/>
<keyword evidence="1" id="KW-0732">Signal</keyword>
<dbReference type="EMBL" id="MQTW01000798">
    <property type="protein sequence ID" value="RYC79050.1"/>
    <property type="molecule type" value="Genomic_DNA"/>
</dbReference>
<reference evidence="2 3" key="1">
    <citation type="submission" date="2016-12" db="EMBL/GenBank/DDBJ databases">
        <title>Draft genome sequence of Fusarium oxysporum causing rot on Narcissus.</title>
        <authorList>
            <person name="Armitage A.D."/>
            <person name="Taylor A."/>
            <person name="Clarkson J.P."/>
            <person name="Harrison R.J."/>
            <person name="Jackson A.C."/>
        </authorList>
    </citation>
    <scope>NUCLEOTIDE SEQUENCE [LARGE SCALE GENOMIC DNA]</scope>
    <source>
        <strain evidence="2 3">N139</strain>
    </source>
</reference>
<name>A0A4Q2UZ83_FUSOX</name>
<gene>
    <name evidence="2" type="ORF">BFJ63_vAg18069</name>
</gene>
<proteinExistence type="predicted"/>
<dbReference type="Proteomes" id="UP000290540">
    <property type="component" value="Unassembled WGS sequence"/>
</dbReference>
<feature type="chain" id="PRO_5020226394" evidence="1">
    <location>
        <begin position="20"/>
        <end position="134"/>
    </location>
</feature>